<reference evidence="3" key="1">
    <citation type="submission" date="2022-03" db="EMBL/GenBank/DDBJ databases">
        <authorList>
            <person name="Tunstrom K."/>
        </authorList>
    </citation>
    <scope>NUCLEOTIDE SEQUENCE</scope>
</reference>
<feature type="signal peptide" evidence="2">
    <location>
        <begin position="1"/>
        <end position="23"/>
    </location>
</feature>
<evidence type="ECO:0000313" key="3">
    <source>
        <dbReference type="EMBL" id="CAH2092871.1"/>
    </source>
</evidence>
<keyword evidence="4" id="KW-1185">Reference proteome</keyword>
<name>A0AAU9U4L8_EUPED</name>
<gene>
    <name evidence="3" type="ORF">EEDITHA_LOCUS8591</name>
</gene>
<evidence type="ECO:0000313" key="4">
    <source>
        <dbReference type="Proteomes" id="UP001153954"/>
    </source>
</evidence>
<evidence type="ECO:0000256" key="1">
    <source>
        <dbReference type="SAM" id="MobiDB-lite"/>
    </source>
</evidence>
<dbReference type="EMBL" id="CAKOGL010000012">
    <property type="protein sequence ID" value="CAH2092871.1"/>
    <property type="molecule type" value="Genomic_DNA"/>
</dbReference>
<evidence type="ECO:0000256" key="2">
    <source>
        <dbReference type="SAM" id="SignalP"/>
    </source>
</evidence>
<sequence length="125" mass="13683">MAVGNIYVFAFLTALVAVNLIFADQNSLEQESELFGQADVGPDAEREARSTEEEEGQQERTFGFLFPITTTCNYTAQAGSTCASCTRALRCLPNNIGIVRTCRGFLRYCNNGRCSFRPGANCTFG</sequence>
<proteinExistence type="predicted"/>
<comment type="caution">
    <text evidence="3">The sequence shown here is derived from an EMBL/GenBank/DDBJ whole genome shotgun (WGS) entry which is preliminary data.</text>
</comment>
<accession>A0AAU9U4L8</accession>
<feature type="chain" id="PRO_5043594524" evidence="2">
    <location>
        <begin position="24"/>
        <end position="125"/>
    </location>
</feature>
<protein>
    <submittedName>
        <fullName evidence="3">Uncharacterized protein</fullName>
    </submittedName>
</protein>
<dbReference type="AlphaFoldDB" id="A0AAU9U4L8"/>
<dbReference type="Proteomes" id="UP001153954">
    <property type="component" value="Unassembled WGS sequence"/>
</dbReference>
<keyword evidence="2" id="KW-0732">Signal</keyword>
<organism evidence="3 4">
    <name type="scientific">Euphydryas editha</name>
    <name type="common">Edith's checkerspot</name>
    <dbReference type="NCBI Taxonomy" id="104508"/>
    <lineage>
        <taxon>Eukaryota</taxon>
        <taxon>Metazoa</taxon>
        <taxon>Ecdysozoa</taxon>
        <taxon>Arthropoda</taxon>
        <taxon>Hexapoda</taxon>
        <taxon>Insecta</taxon>
        <taxon>Pterygota</taxon>
        <taxon>Neoptera</taxon>
        <taxon>Endopterygota</taxon>
        <taxon>Lepidoptera</taxon>
        <taxon>Glossata</taxon>
        <taxon>Ditrysia</taxon>
        <taxon>Papilionoidea</taxon>
        <taxon>Nymphalidae</taxon>
        <taxon>Nymphalinae</taxon>
        <taxon>Euphydryas</taxon>
    </lineage>
</organism>
<feature type="region of interest" description="Disordered" evidence="1">
    <location>
        <begin position="35"/>
        <end position="59"/>
    </location>
</feature>